<dbReference type="PANTHER" id="PTHR33744:SF17">
    <property type="entry name" value="CONSERVED PROTEIN"/>
    <property type="match status" value="1"/>
</dbReference>
<dbReference type="Gene3D" id="1.10.10.2840">
    <property type="entry name" value="PucR C-terminal helix-turn-helix domain"/>
    <property type="match status" value="1"/>
</dbReference>
<accession>A0ABP5QK27</accession>
<reference evidence="6" key="1">
    <citation type="journal article" date="2019" name="Int. J. Syst. Evol. Microbiol.">
        <title>The Global Catalogue of Microorganisms (GCM) 10K type strain sequencing project: providing services to taxonomists for standard genome sequencing and annotation.</title>
        <authorList>
            <consortium name="The Broad Institute Genomics Platform"/>
            <consortium name="The Broad Institute Genome Sequencing Center for Infectious Disease"/>
            <person name="Wu L."/>
            <person name="Ma J."/>
        </authorList>
    </citation>
    <scope>NUCLEOTIDE SEQUENCE [LARGE SCALE GENOMIC DNA]</scope>
    <source>
        <strain evidence="6">JCM 3053</strain>
    </source>
</reference>
<evidence type="ECO:0000256" key="2">
    <source>
        <dbReference type="SAM" id="MobiDB-lite"/>
    </source>
</evidence>
<dbReference type="EMBL" id="BAAART010000064">
    <property type="protein sequence ID" value="GAA2235111.1"/>
    <property type="molecule type" value="Genomic_DNA"/>
</dbReference>
<feature type="domain" description="PucR C-terminal helix-turn-helix" evidence="3">
    <location>
        <begin position="505"/>
        <end position="563"/>
    </location>
</feature>
<evidence type="ECO:0000259" key="3">
    <source>
        <dbReference type="Pfam" id="PF13556"/>
    </source>
</evidence>
<organism evidence="5 6">
    <name type="scientific">Streptomyces indiaensis</name>
    <dbReference type="NCBI Taxonomy" id="284033"/>
    <lineage>
        <taxon>Bacteria</taxon>
        <taxon>Bacillati</taxon>
        <taxon>Actinomycetota</taxon>
        <taxon>Actinomycetes</taxon>
        <taxon>Kitasatosporales</taxon>
        <taxon>Streptomycetaceae</taxon>
        <taxon>Streptomyces</taxon>
    </lineage>
</organism>
<dbReference type="InterPro" id="IPR051448">
    <property type="entry name" value="CdaR-like_regulators"/>
</dbReference>
<sequence>MVSERPPGSGTVGLGRGGTVTDLGESSGRGPGAEDGGTLERLLSVVGAGAVELHTAPEGLRTKVTGVHVLDALEPAIRARELLLAVGVDPRSAHAVDVVRQAGEAGAAGVVFGPGRPEAAARALQAVAQESGTAVLFRTAWCTWAQLVGVLRAGLAAAGAPAVPMAGDVRLGDLDSLADAVAALVGGSVTIEDTESRVLAYSSTEENVDEMRRLTILGRRVPPWRVAAMREAGFFQALWGADDVLHRPARGQDPERLVGAVRAGGEALGSIWVAAVAGRPLSPDAAETLRAAVRAAAAHLLHHRTHRSEGRLVEDAARALLEDRGSVEVLAERAWLPPREPCAVLAVGTGTGRPADDNPAGLHGLLTLHCAALGHRVVVVPAGGRTLVLLTGLEGDPQRADAQVRRLGNALAEQLSATIGTTVKAGLGDVVPGLARAPESRRSAEQALQALIASGGPHTVARSEDVADTVGILQVVDALRELSLPARTSVARLREFDAEHGGSCLVETLRAYLDHFGDVSAASRALGVHSNSLRYRLRRITQVSGLDLDSPDARLLAQVQLRLGGEAGGTRL</sequence>
<comment type="similarity">
    <text evidence="1">Belongs to the CdaR family.</text>
</comment>
<evidence type="ECO:0000313" key="6">
    <source>
        <dbReference type="Proteomes" id="UP001501474"/>
    </source>
</evidence>
<dbReference type="Pfam" id="PF13556">
    <property type="entry name" value="HTH_30"/>
    <property type="match status" value="1"/>
</dbReference>
<protein>
    <submittedName>
        <fullName evidence="5">Helix-turn-helix domain-containing protein</fullName>
    </submittedName>
</protein>
<dbReference type="InterPro" id="IPR041522">
    <property type="entry name" value="CdaR_GGDEF"/>
</dbReference>
<evidence type="ECO:0000313" key="5">
    <source>
        <dbReference type="EMBL" id="GAA2235111.1"/>
    </source>
</evidence>
<evidence type="ECO:0000256" key="1">
    <source>
        <dbReference type="ARBA" id="ARBA00006754"/>
    </source>
</evidence>
<dbReference type="Proteomes" id="UP001501474">
    <property type="component" value="Unassembled WGS sequence"/>
</dbReference>
<feature type="domain" description="CdaR GGDEF-like" evidence="4">
    <location>
        <begin position="326"/>
        <end position="450"/>
    </location>
</feature>
<dbReference type="PANTHER" id="PTHR33744">
    <property type="entry name" value="CARBOHYDRATE DIACID REGULATOR"/>
    <property type="match status" value="1"/>
</dbReference>
<gene>
    <name evidence="5" type="ORF">GCM10010104_32270</name>
</gene>
<name>A0ABP5QK27_9ACTN</name>
<feature type="region of interest" description="Disordered" evidence="2">
    <location>
        <begin position="1"/>
        <end position="37"/>
    </location>
</feature>
<dbReference type="InterPro" id="IPR025736">
    <property type="entry name" value="PucR_C-HTH_dom"/>
</dbReference>
<keyword evidence="6" id="KW-1185">Reference proteome</keyword>
<proteinExistence type="inferred from homology"/>
<comment type="caution">
    <text evidence="5">The sequence shown here is derived from an EMBL/GenBank/DDBJ whole genome shotgun (WGS) entry which is preliminary data.</text>
</comment>
<dbReference type="InterPro" id="IPR042070">
    <property type="entry name" value="PucR_C-HTH_sf"/>
</dbReference>
<dbReference type="Pfam" id="PF17853">
    <property type="entry name" value="GGDEF_2"/>
    <property type="match status" value="1"/>
</dbReference>
<evidence type="ECO:0000259" key="4">
    <source>
        <dbReference type="Pfam" id="PF17853"/>
    </source>
</evidence>